<gene>
    <name evidence="1" type="primary">RTTN</name>
    <name evidence="1" type="ORF">Anas_02847</name>
</gene>
<dbReference type="InterPro" id="IPR030791">
    <property type="entry name" value="Rotatin"/>
</dbReference>
<accession>A0A5N5TJ92</accession>
<dbReference type="Proteomes" id="UP000326759">
    <property type="component" value="Unassembled WGS sequence"/>
</dbReference>
<dbReference type="PANTHER" id="PTHR31691:SF1">
    <property type="entry name" value="ROTATIN"/>
    <property type="match status" value="1"/>
</dbReference>
<organism evidence="1 2">
    <name type="scientific">Armadillidium nasatum</name>
    <dbReference type="NCBI Taxonomy" id="96803"/>
    <lineage>
        <taxon>Eukaryota</taxon>
        <taxon>Metazoa</taxon>
        <taxon>Ecdysozoa</taxon>
        <taxon>Arthropoda</taxon>
        <taxon>Crustacea</taxon>
        <taxon>Multicrustacea</taxon>
        <taxon>Malacostraca</taxon>
        <taxon>Eumalacostraca</taxon>
        <taxon>Peracarida</taxon>
        <taxon>Isopoda</taxon>
        <taxon>Oniscidea</taxon>
        <taxon>Crinocheta</taxon>
        <taxon>Armadillidiidae</taxon>
        <taxon>Armadillidium</taxon>
    </lineage>
</organism>
<dbReference type="OrthoDB" id="428850at2759"/>
<dbReference type="GO" id="GO:0005814">
    <property type="term" value="C:centriole"/>
    <property type="evidence" value="ECO:0007669"/>
    <property type="project" value="TreeGrafter"/>
</dbReference>
<dbReference type="GO" id="GO:0010457">
    <property type="term" value="P:centriole-centriole cohesion"/>
    <property type="evidence" value="ECO:0007669"/>
    <property type="project" value="TreeGrafter"/>
</dbReference>
<feature type="non-terminal residue" evidence="1">
    <location>
        <position position="1"/>
    </location>
</feature>
<reference evidence="1 2" key="1">
    <citation type="journal article" date="2019" name="PLoS Biol.">
        <title>Sex chromosomes control vertical transmission of feminizing Wolbachia symbionts in an isopod.</title>
        <authorList>
            <person name="Becking T."/>
            <person name="Chebbi M.A."/>
            <person name="Giraud I."/>
            <person name="Moumen B."/>
            <person name="Laverre T."/>
            <person name="Caubet Y."/>
            <person name="Peccoud J."/>
            <person name="Gilbert C."/>
            <person name="Cordaux R."/>
        </authorList>
    </citation>
    <scope>NUCLEOTIDE SEQUENCE [LARGE SCALE GENOMIC DNA]</scope>
    <source>
        <strain evidence="1">ANa2</strain>
        <tissue evidence="1">Whole body excluding digestive tract and cuticle</tissue>
    </source>
</reference>
<dbReference type="EMBL" id="SEYY01001045">
    <property type="protein sequence ID" value="KAB7505975.1"/>
    <property type="molecule type" value="Genomic_DNA"/>
</dbReference>
<name>A0A5N5TJ92_9CRUS</name>
<dbReference type="GO" id="GO:0032053">
    <property type="term" value="P:ciliary basal body organization"/>
    <property type="evidence" value="ECO:0007669"/>
    <property type="project" value="TreeGrafter"/>
</dbReference>
<dbReference type="GO" id="GO:0007099">
    <property type="term" value="P:centriole replication"/>
    <property type="evidence" value="ECO:0007669"/>
    <property type="project" value="TreeGrafter"/>
</dbReference>
<dbReference type="GO" id="GO:0036064">
    <property type="term" value="C:ciliary basal body"/>
    <property type="evidence" value="ECO:0007669"/>
    <property type="project" value="InterPro"/>
</dbReference>
<dbReference type="AlphaFoldDB" id="A0A5N5TJ92"/>
<protein>
    <submittedName>
        <fullName evidence="1">Rotatin</fullName>
    </submittedName>
</protein>
<evidence type="ECO:0000313" key="1">
    <source>
        <dbReference type="EMBL" id="KAB7505975.1"/>
    </source>
</evidence>
<evidence type="ECO:0000313" key="2">
    <source>
        <dbReference type="Proteomes" id="UP000326759"/>
    </source>
</evidence>
<dbReference type="GO" id="GO:0005813">
    <property type="term" value="C:centrosome"/>
    <property type="evidence" value="ECO:0007669"/>
    <property type="project" value="InterPro"/>
</dbReference>
<proteinExistence type="predicted"/>
<sequence>HPLLEVQIRSLQSILQKLENEVCSVKDLLQYRTFIPNLIGLLKSDLVLLRIHTINLLRLLLKDREAQITFKSQDGERVLQKIAIELPVPSKCKEISSSSGEQHIFDAESVEEAYVLNASNNQSSTSCGNSLINGYGPFSDSSLNAQEFHNIQNPILFLTFPWVPLFTTSVDLKVLDSAGQSVANATEAVFPFILFDCQNVLFKDYPIEIFLQRPFIIKVLLGYLITDSTEHNDKWRQQEMVCSVIGTFMSHLFSRIKDYELAYKNPELSNVLSKDSFNDQTDSARPLSCCFNSFSRSLAKQSLSKGELSQPSVETLHESDDIAMNSLF</sequence>
<dbReference type="PANTHER" id="PTHR31691">
    <property type="entry name" value="ROTATIN"/>
    <property type="match status" value="1"/>
</dbReference>
<keyword evidence="2" id="KW-1185">Reference proteome</keyword>
<comment type="caution">
    <text evidence="1">The sequence shown here is derived from an EMBL/GenBank/DDBJ whole genome shotgun (WGS) entry which is preliminary data.</text>
</comment>